<evidence type="ECO:0000256" key="5">
    <source>
        <dbReference type="ARBA" id="ARBA00023136"/>
    </source>
</evidence>
<keyword evidence="4 6" id="KW-1133">Transmembrane helix</keyword>
<gene>
    <name evidence="7" type="ORF">GCM10011379_35920</name>
</gene>
<feature type="transmembrane region" description="Helical" evidence="6">
    <location>
        <begin position="158"/>
        <end position="176"/>
    </location>
</feature>
<reference evidence="7" key="1">
    <citation type="journal article" date="2014" name="Int. J. Syst. Evol. Microbiol.">
        <title>Complete genome sequence of Corynebacterium casei LMG S-19264T (=DSM 44701T), isolated from a smear-ripened cheese.</title>
        <authorList>
            <consortium name="US DOE Joint Genome Institute (JGI-PGF)"/>
            <person name="Walter F."/>
            <person name="Albersmeier A."/>
            <person name="Kalinowski J."/>
            <person name="Ruckert C."/>
        </authorList>
    </citation>
    <scope>NUCLEOTIDE SEQUENCE</scope>
    <source>
        <strain evidence="7">CGMCC 1.15290</strain>
    </source>
</reference>
<feature type="transmembrane region" description="Helical" evidence="6">
    <location>
        <begin position="82"/>
        <end position="104"/>
    </location>
</feature>
<comment type="caution">
    <text evidence="7">The sequence shown here is derived from an EMBL/GenBank/DDBJ whole genome shotgun (WGS) entry which is preliminary data.</text>
</comment>
<keyword evidence="8" id="KW-1185">Reference proteome</keyword>
<evidence type="ECO:0000256" key="3">
    <source>
        <dbReference type="ARBA" id="ARBA00022692"/>
    </source>
</evidence>
<dbReference type="RefSeq" id="WP_188954783.1">
    <property type="nucleotide sequence ID" value="NZ_BMIB01000003.1"/>
</dbReference>
<evidence type="ECO:0000313" key="8">
    <source>
        <dbReference type="Proteomes" id="UP000627292"/>
    </source>
</evidence>
<evidence type="ECO:0000256" key="2">
    <source>
        <dbReference type="ARBA" id="ARBA00022475"/>
    </source>
</evidence>
<comment type="subcellular location">
    <subcellularLocation>
        <location evidence="1">Cell membrane</location>
        <topology evidence="1">Multi-pass membrane protein</topology>
    </subcellularLocation>
</comment>
<feature type="transmembrane region" description="Helical" evidence="6">
    <location>
        <begin position="376"/>
        <end position="394"/>
    </location>
</feature>
<evidence type="ECO:0000256" key="1">
    <source>
        <dbReference type="ARBA" id="ARBA00004651"/>
    </source>
</evidence>
<protein>
    <submittedName>
        <fullName evidence="7">Flippase</fullName>
    </submittedName>
</protein>
<feature type="transmembrane region" description="Helical" evidence="6">
    <location>
        <begin position="343"/>
        <end position="364"/>
    </location>
</feature>
<feature type="transmembrane region" description="Helical" evidence="6">
    <location>
        <begin position="12"/>
        <end position="30"/>
    </location>
</feature>
<feature type="transmembrane region" description="Helical" evidence="6">
    <location>
        <begin position="124"/>
        <end position="146"/>
    </location>
</feature>
<feature type="transmembrane region" description="Helical" evidence="6">
    <location>
        <begin position="182"/>
        <end position="200"/>
    </location>
</feature>
<dbReference type="GO" id="GO:0005886">
    <property type="term" value="C:plasma membrane"/>
    <property type="evidence" value="ECO:0007669"/>
    <property type="project" value="UniProtKB-SubCell"/>
</dbReference>
<reference evidence="7" key="2">
    <citation type="submission" date="2020-09" db="EMBL/GenBank/DDBJ databases">
        <authorList>
            <person name="Sun Q."/>
            <person name="Zhou Y."/>
        </authorList>
    </citation>
    <scope>NUCLEOTIDE SEQUENCE</scope>
    <source>
        <strain evidence="7">CGMCC 1.15290</strain>
    </source>
</reference>
<keyword evidence="3 6" id="KW-0812">Transmembrane</keyword>
<feature type="transmembrane region" description="Helical" evidence="6">
    <location>
        <begin position="50"/>
        <end position="70"/>
    </location>
</feature>
<dbReference type="EMBL" id="BMIB01000003">
    <property type="protein sequence ID" value="GGH73892.1"/>
    <property type="molecule type" value="Genomic_DNA"/>
</dbReference>
<dbReference type="InterPro" id="IPR050833">
    <property type="entry name" value="Poly_Biosynth_Transport"/>
</dbReference>
<proteinExistence type="predicted"/>
<evidence type="ECO:0000313" key="7">
    <source>
        <dbReference type="EMBL" id="GGH73892.1"/>
    </source>
</evidence>
<name>A0A917MX69_9BACT</name>
<feature type="transmembrane region" description="Helical" evidence="6">
    <location>
        <begin position="400"/>
        <end position="420"/>
    </location>
</feature>
<dbReference type="AlphaFoldDB" id="A0A917MX69"/>
<feature type="transmembrane region" description="Helical" evidence="6">
    <location>
        <begin position="221"/>
        <end position="239"/>
    </location>
</feature>
<feature type="transmembrane region" description="Helical" evidence="6">
    <location>
        <begin position="259"/>
        <end position="275"/>
    </location>
</feature>
<feature type="transmembrane region" description="Helical" evidence="6">
    <location>
        <begin position="455"/>
        <end position="477"/>
    </location>
</feature>
<feature type="transmembrane region" description="Helical" evidence="6">
    <location>
        <begin position="432"/>
        <end position="449"/>
    </location>
</feature>
<dbReference type="PANTHER" id="PTHR30250:SF11">
    <property type="entry name" value="O-ANTIGEN TRANSPORTER-RELATED"/>
    <property type="match status" value="1"/>
</dbReference>
<sequence length="500" mass="56356">MGIIQKQSIKSSVIITAGFFLGAFNIMVIAPKILSAEELGLTRIVTDVGLTLATFCTLGCVSIIYKFFPFYKNYLPAKKNDLPFITLMVCVAGLLLSFGIGYLLRNVVIKKYSGKSPLFVEYSYLVYPFCFFLLMYMWLESFAWSYQKTVLSNTLKEVLPRVLFSLLLVLIAMGLINLPVFMVVFSLSYLLPSVILFWLLRKNDGFQLTPQISPVTRRLKFRMANFGIYMFGAQFLNLLSKTSDTFIISAKADRGLTDAAVFTLATYIVTLMEIPQRSINAISVPIISESWMKKDMNNIQHIYNRSVSNMLTVGLLMFALLFLNAGNMAAYLGKDYHGIEQVVFLMGLAKLIDLGTGANGIIIGTSSFWRVELTSNVIYTVLALPLNYILISYFGLIGAAYANLGSQVIYNIIRYVFLWYKFGLQPYTFKHLTIVLLTGAIVAPMFAFIPAFNSWIVDAIVNTTLFCIAFIPLAYALNISEEMNKMIYKQLLRVKQLFVK</sequence>
<dbReference type="PANTHER" id="PTHR30250">
    <property type="entry name" value="PST FAMILY PREDICTED COLANIC ACID TRANSPORTER"/>
    <property type="match status" value="1"/>
</dbReference>
<dbReference type="Proteomes" id="UP000627292">
    <property type="component" value="Unassembled WGS sequence"/>
</dbReference>
<organism evidence="7 8">
    <name type="scientific">Filimonas zeae</name>
    <dbReference type="NCBI Taxonomy" id="1737353"/>
    <lineage>
        <taxon>Bacteria</taxon>
        <taxon>Pseudomonadati</taxon>
        <taxon>Bacteroidota</taxon>
        <taxon>Chitinophagia</taxon>
        <taxon>Chitinophagales</taxon>
        <taxon>Chitinophagaceae</taxon>
        <taxon>Filimonas</taxon>
    </lineage>
</organism>
<keyword evidence="5 6" id="KW-0472">Membrane</keyword>
<feature type="transmembrane region" description="Helical" evidence="6">
    <location>
        <begin position="302"/>
        <end position="323"/>
    </location>
</feature>
<keyword evidence="2" id="KW-1003">Cell membrane</keyword>
<accession>A0A917MX69</accession>
<evidence type="ECO:0000256" key="4">
    <source>
        <dbReference type="ARBA" id="ARBA00022989"/>
    </source>
</evidence>
<evidence type="ECO:0000256" key="6">
    <source>
        <dbReference type="SAM" id="Phobius"/>
    </source>
</evidence>